<protein>
    <recommendedName>
        <fullName evidence="5">2-dehydro-3-deoxy-phosphogluconate aldolase</fullName>
        <ecNumber evidence="5">4.1.2.14</ecNumber>
    </recommendedName>
</protein>
<dbReference type="InterPro" id="IPR000887">
    <property type="entry name" value="Aldlse_KDPG_KHG"/>
</dbReference>
<feature type="compositionally biased region" description="Basic residues" evidence="8">
    <location>
        <begin position="91"/>
        <end position="104"/>
    </location>
</feature>
<reference evidence="11" key="1">
    <citation type="journal article" date="2019" name="Int. J. Syst. Evol. Microbiol.">
        <title>The Global Catalogue of Microorganisms (GCM) 10K type strain sequencing project: providing services to taxonomists for standard genome sequencing and annotation.</title>
        <authorList>
            <consortium name="The Broad Institute Genomics Platform"/>
            <consortium name="The Broad Institute Genome Sequencing Center for Infectious Disease"/>
            <person name="Wu L."/>
            <person name="Ma J."/>
        </authorList>
    </citation>
    <scope>NUCLEOTIDE SEQUENCE [LARGE SCALE GENOMIC DNA]</scope>
    <source>
        <strain evidence="11">NBRC 108730</strain>
    </source>
</reference>
<comment type="pathway">
    <text evidence="2">Carbohydrate acid metabolism; 2-dehydro-3-deoxy-D-gluconate degradation; D-glyceraldehyde 3-phosphate and pyruvate from 2-dehydro-3-deoxy-D-gluconate: step 2/2.</text>
</comment>
<dbReference type="InterPro" id="IPR020558">
    <property type="entry name" value="DiOHA_6PGluconate_deHydtase_CS"/>
</dbReference>
<name>A0ABQ6JGV6_9ACTN</name>
<dbReference type="CDD" id="cd00452">
    <property type="entry name" value="KDPG_aldolase"/>
    <property type="match status" value="1"/>
</dbReference>
<feature type="region of interest" description="Disordered" evidence="8">
    <location>
        <begin position="82"/>
        <end position="104"/>
    </location>
</feature>
<comment type="caution">
    <text evidence="10">The sequence shown here is derived from an EMBL/GenBank/DDBJ whole genome shotgun (WGS) entry which is preliminary data.</text>
</comment>
<feature type="region of interest" description="Disordered" evidence="8">
    <location>
        <begin position="258"/>
        <end position="280"/>
    </location>
</feature>
<keyword evidence="11" id="KW-1185">Reference proteome</keyword>
<evidence type="ECO:0000256" key="1">
    <source>
        <dbReference type="ARBA" id="ARBA00000654"/>
    </source>
</evidence>
<feature type="region of interest" description="Disordered" evidence="8">
    <location>
        <begin position="322"/>
        <end position="377"/>
    </location>
</feature>
<dbReference type="InterPro" id="IPR042096">
    <property type="entry name" value="Dihydro-acid_dehy_C"/>
</dbReference>
<evidence type="ECO:0000256" key="3">
    <source>
        <dbReference type="ARBA" id="ARBA00006906"/>
    </source>
</evidence>
<dbReference type="SUPFAM" id="SSF51569">
    <property type="entry name" value="Aldolase"/>
    <property type="match status" value="1"/>
</dbReference>
<evidence type="ECO:0000256" key="8">
    <source>
        <dbReference type="SAM" id="MobiDB-lite"/>
    </source>
</evidence>
<feature type="domain" description="Dihydroxy-acid/6-phosphogluconate dehydratase C-terminal" evidence="9">
    <location>
        <begin position="4"/>
        <end position="72"/>
    </location>
</feature>
<dbReference type="InterPro" id="IPR031337">
    <property type="entry name" value="KDPG/KHG_AS_1"/>
</dbReference>
<evidence type="ECO:0000256" key="2">
    <source>
        <dbReference type="ARBA" id="ARBA00004736"/>
    </source>
</evidence>
<organism evidence="10 11">
    <name type="scientific">Angustibacter aerolatus</name>
    <dbReference type="NCBI Taxonomy" id="1162965"/>
    <lineage>
        <taxon>Bacteria</taxon>
        <taxon>Bacillati</taxon>
        <taxon>Actinomycetota</taxon>
        <taxon>Actinomycetes</taxon>
        <taxon>Kineosporiales</taxon>
        <taxon>Kineosporiaceae</taxon>
    </lineage>
</organism>
<dbReference type="PROSITE" id="PS00159">
    <property type="entry name" value="ALDOLASE_KDPG_KHG_1"/>
    <property type="match status" value="1"/>
</dbReference>
<gene>
    <name evidence="10" type="ORF">GCM10025868_16090</name>
</gene>
<comment type="subunit">
    <text evidence="4">Homotrimer.</text>
</comment>
<dbReference type="Pfam" id="PF24877">
    <property type="entry name" value="ILV_EDD_C"/>
    <property type="match status" value="1"/>
</dbReference>
<keyword evidence="7" id="KW-0119">Carbohydrate metabolism</keyword>
<evidence type="ECO:0000313" key="10">
    <source>
        <dbReference type="EMBL" id="GMA86359.1"/>
    </source>
</evidence>
<dbReference type="PANTHER" id="PTHR30246:SF1">
    <property type="entry name" value="2-DEHYDRO-3-DEOXY-6-PHOSPHOGALACTONATE ALDOLASE-RELATED"/>
    <property type="match status" value="1"/>
</dbReference>
<dbReference type="EMBL" id="BSUZ01000001">
    <property type="protein sequence ID" value="GMA86359.1"/>
    <property type="molecule type" value="Genomic_DNA"/>
</dbReference>
<sequence length="377" mass="39700">MLQRRGFQVALITDGRMSGASGAIPAAIHLTPEAVHGGPIALLQDGDVVRLDALHGTLDVLVDAAQWQARVVPPRVVEPVAGTGREPVRRAAGRGRPGRRGGARVRRPLRDARCVRRQPDRRPAGECPMTAAPPSDLDDLRDVGDVLGIAPVVPVVVIDHVDDAVPLANALLRGGIGIIEVTLRTPAGLGAIARIAQEAPDVVVGAGTVTTPGQVDAVRQAGARFLVTPGSPRRLLGAALDSGLPVLAGASTMTEMMEPGRARPHRHEVLPRRAERRSGVPVGRVGPAARAAVLPDRRHHPRVGAVVPGPAERLVRRRLVADPARRGGGGRLGSHRAAGPRGLRARRLTASGREEARRCRPVPTSHWTGCDEPAGFR</sequence>
<proteinExistence type="inferred from homology"/>
<dbReference type="PANTHER" id="PTHR30246">
    <property type="entry name" value="2-KETO-3-DEOXY-6-PHOSPHOGLUCONATE ALDOLASE"/>
    <property type="match status" value="1"/>
</dbReference>
<evidence type="ECO:0000256" key="4">
    <source>
        <dbReference type="ARBA" id="ARBA00011233"/>
    </source>
</evidence>
<dbReference type="SUPFAM" id="SSF52016">
    <property type="entry name" value="LeuD/IlvD-like"/>
    <property type="match status" value="1"/>
</dbReference>
<evidence type="ECO:0000259" key="9">
    <source>
        <dbReference type="Pfam" id="PF24877"/>
    </source>
</evidence>
<dbReference type="Gene3D" id="3.50.30.80">
    <property type="entry name" value="IlvD/EDD C-terminal domain-like"/>
    <property type="match status" value="1"/>
</dbReference>
<evidence type="ECO:0000256" key="7">
    <source>
        <dbReference type="ARBA" id="ARBA00023277"/>
    </source>
</evidence>
<evidence type="ECO:0000256" key="6">
    <source>
        <dbReference type="ARBA" id="ARBA00023239"/>
    </source>
</evidence>
<keyword evidence="6" id="KW-0456">Lyase</keyword>
<dbReference type="EC" id="4.1.2.14" evidence="5"/>
<accession>A0ABQ6JGV6</accession>
<dbReference type="InterPro" id="IPR056740">
    <property type="entry name" value="ILV_EDD_C"/>
</dbReference>
<dbReference type="PROSITE" id="PS00887">
    <property type="entry name" value="ILVD_EDD_2"/>
    <property type="match status" value="1"/>
</dbReference>
<dbReference type="Proteomes" id="UP001157017">
    <property type="component" value="Unassembled WGS sequence"/>
</dbReference>
<dbReference type="InterPro" id="IPR013785">
    <property type="entry name" value="Aldolase_TIM"/>
</dbReference>
<comment type="similarity">
    <text evidence="3">Belongs to the KHG/KDPG aldolase family.</text>
</comment>
<evidence type="ECO:0000313" key="11">
    <source>
        <dbReference type="Proteomes" id="UP001157017"/>
    </source>
</evidence>
<feature type="compositionally biased region" description="Basic and acidic residues" evidence="8">
    <location>
        <begin position="267"/>
        <end position="278"/>
    </location>
</feature>
<evidence type="ECO:0000256" key="5">
    <source>
        <dbReference type="ARBA" id="ARBA00013063"/>
    </source>
</evidence>
<comment type="catalytic activity">
    <reaction evidence="1">
        <text>2-dehydro-3-deoxy-6-phospho-D-gluconate = D-glyceraldehyde 3-phosphate + pyruvate</text>
        <dbReference type="Rhea" id="RHEA:17089"/>
        <dbReference type="ChEBI" id="CHEBI:15361"/>
        <dbReference type="ChEBI" id="CHEBI:57569"/>
        <dbReference type="ChEBI" id="CHEBI:59776"/>
        <dbReference type="EC" id="4.1.2.14"/>
    </reaction>
</comment>
<dbReference type="Gene3D" id="3.20.20.70">
    <property type="entry name" value="Aldolase class I"/>
    <property type="match status" value="1"/>
</dbReference>
<dbReference type="Pfam" id="PF01081">
    <property type="entry name" value="Aldolase"/>
    <property type="match status" value="1"/>
</dbReference>